<sequence length="145" mass="16493">MCYWLGRVRNSEFPKTRNIIDTLIIWCIESTVAKGGASVIQLILFQTRNDLLWMIFWLPKASLFSNSMLAALNGRNRIINSNAAGDSAFITFSSSNPAPPRPSKNVVIQMTHITETRIDDEHDECKMEAKTNVEEFDSQKEENCH</sequence>
<proteinExistence type="predicted"/>
<comment type="caution">
    <text evidence="2">The sequence shown here is derived from an EMBL/GenBank/DDBJ whole genome shotgun (WGS) entry which is preliminary data.</text>
</comment>
<dbReference type="EMBL" id="JACAZH010000003">
    <property type="protein sequence ID" value="KAF7373566.1"/>
    <property type="molecule type" value="Genomic_DNA"/>
</dbReference>
<dbReference type="Proteomes" id="UP000623467">
    <property type="component" value="Unassembled WGS sequence"/>
</dbReference>
<gene>
    <name evidence="2" type="ORF">MSAN_00567000</name>
</gene>
<reference evidence="2" key="1">
    <citation type="submission" date="2020-05" db="EMBL/GenBank/DDBJ databases">
        <title>Mycena genomes resolve the evolution of fungal bioluminescence.</title>
        <authorList>
            <person name="Tsai I.J."/>
        </authorList>
    </citation>
    <scope>NUCLEOTIDE SEQUENCE</scope>
    <source>
        <strain evidence="2">160909Yilan</strain>
    </source>
</reference>
<evidence type="ECO:0000313" key="2">
    <source>
        <dbReference type="EMBL" id="KAF7373566.1"/>
    </source>
</evidence>
<accession>A0A8H6ZC35</accession>
<dbReference type="OrthoDB" id="2535105at2759"/>
<evidence type="ECO:0000259" key="1">
    <source>
        <dbReference type="Pfam" id="PF20152"/>
    </source>
</evidence>
<dbReference type="Pfam" id="PF20152">
    <property type="entry name" value="DUF6534"/>
    <property type="match status" value="1"/>
</dbReference>
<evidence type="ECO:0000313" key="3">
    <source>
        <dbReference type="Proteomes" id="UP000623467"/>
    </source>
</evidence>
<keyword evidence="3" id="KW-1185">Reference proteome</keyword>
<dbReference type="AlphaFoldDB" id="A0A8H6ZC35"/>
<name>A0A8H6ZC35_9AGAR</name>
<organism evidence="2 3">
    <name type="scientific">Mycena sanguinolenta</name>
    <dbReference type="NCBI Taxonomy" id="230812"/>
    <lineage>
        <taxon>Eukaryota</taxon>
        <taxon>Fungi</taxon>
        <taxon>Dikarya</taxon>
        <taxon>Basidiomycota</taxon>
        <taxon>Agaricomycotina</taxon>
        <taxon>Agaricomycetes</taxon>
        <taxon>Agaricomycetidae</taxon>
        <taxon>Agaricales</taxon>
        <taxon>Marasmiineae</taxon>
        <taxon>Mycenaceae</taxon>
        <taxon>Mycena</taxon>
    </lineage>
</organism>
<dbReference type="InterPro" id="IPR045339">
    <property type="entry name" value="DUF6534"/>
</dbReference>
<protein>
    <submittedName>
        <fullName evidence="2">Saposin B-type domain-containing protein</fullName>
    </submittedName>
</protein>
<feature type="domain" description="DUF6534" evidence="1">
    <location>
        <begin position="1"/>
        <end position="76"/>
    </location>
</feature>